<proteinExistence type="predicted"/>
<reference evidence="1" key="1">
    <citation type="journal article" date="2019" name="bioRxiv">
        <title>The Genome of the Zebra Mussel, Dreissena polymorpha: A Resource for Invasive Species Research.</title>
        <authorList>
            <person name="McCartney M.A."/>
            <person name="Auch B."/>
            <person name="Kono T."/>
            <person name="Mallez S."/>
            <person name="Zhang Y."/>
            <person name="Obille A."/>
            <person name="Becker A."/>
            <person name="Abrahante J.E."/>
            <person name="Garbe J."/>
            <person name="Badalamenti J.P."/>
            <person name="Herman A."/>
            <person name="Mangelson H."/>
            <person name="Liachko I."/>
            <person name="Sullivan S."/>
            <person name="Sone E.D."/>
            <person name="Koren S."/>
            <person name="Silverstein K.A.T."/>
            <person name="Beckman K.B."/>
            <person name="Gohl D.M."/>
        </authorList>
    </citation>
    <scope>NUCLEOTIDE SEQUENCE</scope>
    <source>
        <strain evidence="1">Duluth1</strain>
        <tissue evidence="1">Whole animal</tissue>
    </source>
</reference>
<comment type="caution">
    <text evidence="1">The sequence shown here is derived from an EMBL/GenBank/DDBJ whole genome shotgun (WGS) entry which is preliminary data.</text>
</comment>
<dbReference type="Proteomes" id="UP000828390">
    <property type="component" value="Unassembled WGS sequence"/>
</dbReference>
<dbReference type="AlphaFoldDB" id="A0A9D4REW8"/>
<evidence type="ECO:0000313" key="1">
    <source>
        <dbReference type="EMBL" id="KAH3864958.1"/>
    </source>
</evidence>
<sequence>MDRGQPNRLVSNDECVYPRLRMTLFDKHNFQIDPRSVVENAFVCCLVYLLPKQNETHLMDDFMRSVI</sequence>
<gene>
    <name evidence="1" type="ORF">DPMN_027991</name>
</gene>
<accession>A0A9D4REW8</accession>
<protein>
    <submittedName>
        <fullName evidence="1">Uncharacterized protein</fullName>
    </submittedName>
</protein>
<name>A0A9D4REW8_DREPO</name>
<keyword evidence="2" id="KW-1185">Reference proteome</keyword>
<reference evidence="1" key="2">
    <citation type="submission" date="2020-11" db="EMBL/GenBank/DDBJ databases">
        <authorList>
            <person name="McCartney M.A."/>
            <person name="Auch B."/>
            <person name="Kono T."/>
            <person name="Mallez S."/>
            <person name="Becker A."/>
            <person name="Gohl D.M."/>
            <person name="Silverstein K.A.T."/>
            <person name="Koren S."/>
            <person name="Bechman K.B."/>
            <person name="Herman A."/>
            <person name="Abrahante J.E."/>
            <person name="Garbe J."/>
        </authorList>
    </citation>
    <scope>NUCLEOTIDE SEQUENCE</scope>
    <source>
        <strain evidence="1">Duluth1</strain>
        <tissue evidence="1">Whole animal</tissue>
    </source>
</reference>
<organism evidence="1 2">
    <name type="scientific">Dreissena polymorpha</name>
    <name type="common">Zebra mussel</name>
    <name type="synonym">Mytilus polymorpha</name>
    <dbReference type="NCBI Taxonomy" id="45954"/>
    <lineage>
        <taxon>Eukaryota</taxon>
        <taxon>Metazoa</taxon>
        <taxon>Spiralia</taxon>
        <taxon>Lophotrochozoa</taxon>
        <taxon>Mollusca</taxon>
        <taxon>Bivalvia</taxon>
        <taxon>Autobranchia</taxon>
        <taxon>Heteroconchia</taxon>
        <taxon>Euheterodonta</taxon>
        <taxon>Imparidentia</taxon>
        <taxon>Neoheterodontei</taxon>
        <taxon>Myida</taxon>
        <taxon>Dreissenoidea</taxon>
        <taxon>Dreissenidae</taxon>
        <taxon>Dreissena</taxon>
    </lineage>
</organism>
<dbReference type="EMBL" id="JAIWYP010000002">
    <property type="protein sequence ID" value="KAH3864958.1"/>
    <property type="molecule type" value="Genomic_DNA"/>
</dbReference>
<evidence type="ECO:0000313" key="2">
    <source>
        <dbReference type="Proteomes" id="UP000828390"/>
    </source>
</evidence>